<dbReference type="Pfam" id="PF10604">
    <property type="entry name" value="Polyketide_cyc2"/>
    <property type="match status" value="1"/>
</dbReference>
<accession>A0ABV6S992</accession>
<dbReference type="Proteomes" id="UP001589858">
    <property type="component" value="Unassembled WGS sequence"/>
</dbReference>
<dbReference type="SUPFAM" id="SSF55961">
    <property type="entry name" value="Bet v1-like"/>
    <property type="match status" value="1"/>
</dbReference>
<comment type="caution">
    <text evidence="2">The sequence shown here is derived from an EMBL/GenBank/DDBJ whole genome shotgun (WGS) entry which is preliminary data.</text>
</comment>
<keyword evidence="1" id="KW-0812">Transmembrane</keyword>
<keyword evidence="3" id="KW-1185">Reference proteome</keyword>
<proteinExistence type="predicted"/>
<protein>
    <submittedName>
        <fullName evidence="2">SRPBCC family protein</fullName>
    </submittedName>
</protein>
<dbReference type="Gene3D" id="3.30.530.20">
    <property type="match status" value="1"/>
</dbReference>
<feature type="transmembrane region" description="Helical" evidence="1">
    <location>
        <begin position="104"/>
        <end position="125"/>
    </location>
</feature>
<feature type="transmembrane region" description="Helical" evidence="1">
    <location>
        <begin position="21"/>
        <end position="40"/>
    </location>
</feature>
<dbReference type="InterPro" id="IPR023393">
    <property type="entry name" value="START-like_dom_sf"/>
</dbReference>
<keyword evidence="1" id="KW-0472">Membrane</keyword>
<feature type="transmembrane region" description="Helical" evidence="1">
    <location>
        <begin position="46"/>
        <end position="65"/>
    </location>
</feature>
<reference evidence="2 3" key="1">
    <citation type="submission" date="2024-09" db="EMBL/GenBank/DDBJ databases">
        <authorList>
            <person name="Sun Q."/>
            <person name="Mori K."/>
        </authorList>
    </citation>
    <scope>NUCLEOTIDE SEQUENCE [LARGE SCALE GENOMIC DNA]</scope>
    <source>
        <strain evidence="2 3">CICC 11035S</strain>
    </source>
</reference>
<dbReference type="RefSeq" id="WP_267223614.1">
    <property type="nucleotide sequence ID" value="NZ_JAPCWC010000025.1"/>
</dbReference>
<feature type="transmembrane region" description="Helical" evidence="1">
    <location>
        <begin position="77"/>
        <end position="98"/>
    </location>
</feature>
<dbReference type="InterPro" id="IPR019587">
    <property type="entry name" value="Polyketide_cyclase/dehydratase"/>
</dbReference>
<keyword evidence="1" id="KW-1133">Transmembrane helix</keyword>
<evidence type="ECO:0000256" key="1">
    <source>
        <dbReference type="SAM" id="Phobius"/>
    </source>
</evidence>
<evidence type="ECO:0000313" key="2">
    <source>
        <dbReference type="EMBL" id="MFC0685404.1"/>
    </source>
</evidence>
<gene>
    <name evidence="2" type="ORF">ACFFF8_12420</name>
</gene>
<dbReference type="EMBL" id="JBHLTM010000048">
    <property type="protein sequence ID" value="MFC0685404.1"/>
    <property type="molecule type" value="Genomic_DNA"/>
</dbReference>
<sequence>MDKRSDGQEPETAGQSANRRRLTAIAIALGVSLAVYMLARATRSDVVTFSFLLVLPAAVGALAAYLGDPQGTRPRRFYFTTPCWIMLGVVVLSVIVLREGTICVLMLAPLWAPLMLAGSLLTYFLRKKLRDKARHGRAYGLGLLALPLLAMQIEPAIPLPIQTATVTRSAVIDASPDHLWPLLKGIPDVQPGEGRWNLTQDLVGVPRPLGARLVGQGLGATRLARWQHDVAFREVIDTWQPGRRIGWRFVFDDMSHWHYTDRHLLPASTYLRIESGGYRIDPIAPGRSRVTLHTTYRMRTPVNGYAALWGEQFLGDLEENLLALISQRAGEKR</sequence>
<name>A0ABV6S992_9SPHN</name>
<organism evidence="2 3">
    <name type="scientific">Novosphingobium clariflavum</name>
    <dbReference type="NCBI Taxonomy" id="2029884"/>
    <lineage>
        <taxon>Bacteria</taxon>
        <taxon>Pseudomonadati</taxon>
        <taxon>Pseudomonadota</taxon>
        <taxon>Alphaproteobacteria</taxon>
        <taxon>Sphingomonadales</taxon>
        <taxon>Sphingomonadaceae</taxon>
        <taxon>Novosphingobium</taxon>
    </lineage>
</organism>
<evidence type="ECO:0000313" key="3">
    <source>
        <dbReference type="Proteomes" id="UP001589858"/>
    </source>
</evidence>